<dbReference type="Proteomes" id="UP000451048">
    <property type="component" value="Unassembled WGS sequence"/>
</dbReference>
<dbReference type="EMBL" id="CP038009">
    <property type="protein sequence ID" value="QBQ15545.1"/>
    <property type="molecule type" value="Genomic_DNA"/>
</dbReference>
<dbReference type="RefSeq" id="WP_134251684.1">
    <property type="nucleotide sequence ID" value="NZ_CP038009.1"/>
</dbReference>
<keyword evidence="1" id="KW-0175">Coiled coil</keyword>
<dbReference type="EMBL" id="WTTO01000033">
    <property type="protein sequence ID" value="NAR74065.1"/>
    <property type="molecule type" value="Genomic_DNA"/>
</dbReference>
<sequence length="307" mass="35266">MNISLLISSLPTQNTTTRMRVWRALKASGAVTLRDGVYILPAEHSKKFDAIADDLISENGNAYIFQTVAVENLDIAKIFNRKEEYDVLYQQISQLRQELNQSNKKELLKQIRKLRKQLDALIDIDYFPTEAKQQTLLELNTVEQAILRFGELDEPNNLQGHLQTFHIDNFQNQIWATRKRPWIDRLASAWLIQNFIDPNANFLWLETPSDCPKSALGFDFDGAKFSHIEHLVTFEVLLHSFSLHEQKALNKIAAIVHFLDVGGVEPPEASGIEKVIQGLRNKITDDDQLLELSNYIFDGLYANFLRE</sequence>
<dbReference type="Pfam" id="PF09828">
    <property type="entry name" value="ChrB_C"/>
    <property type="match status" value="1"/>
</dbReference>
<evidence type="ECO:0000313" key="5">
    <source>
        <dbReference type="EMBL" id="QBQ15545.1"/>
    </source>
</evidence>
<name>A0A4P7B277_ACIHA</name>
<feature type="domain" description="ChrB N-terminal" evidence="3">
    <location>
        <begin position="18"/>
        <end position="151"/>
    </location>
</feature>
<evidence type="ECO:0000313" key="6">
    <source>
        <dbReference type="Proteomes" id="UP000294395"/>
    </source>
</evidence>
<protein>
    <submittedName>
        <fullName evidence="5">Chromate resistance protein</fullName>
    </submittedName>
</protein>
<evidence type="ECO:0000259" key="2">
    <source>
        <dbReference type="Pfam" id="PF09828"/>
    </source>
</evidence>
<reference evidence="5 6" key="1">
    <citation type="submission" date="2019-03" db="EMBL/GenBank/DDBJ databases">
        <title>Complete genome sequence of two outbreak-associated Acinetobacter haemolyticus strains.</title>
        <authorList>
            <person name="Bai L."/>
            <person name="Zhang S.-C."/>
            <person name="Deng Y."/>
            <person name="Song C.-C."/>
            <person name="Kang G.-B."/>
            <person name="Dong Y."/>
            <person name="Wang Y."/>
            <person name="Gao F."/>
            <person name="Huang H."/>
        </authorList>
    </citation>
    <scope>NUCLEOTIDE SEQUENCE [LARGE SCALE GENOMIC DNA]</scope>
    <source>
        <strain evidence="5 6">TJR01</strain>
    </source>
</reference>
<feature type="domain" description="ChrB C-terminal" evidence="2">
    <location>
        <begin position="175"/>
        <end position="303"/>
    </location>
</feature>
<evidence type="ECO:0000256" key="1">
    <source>
        <dbReference type="SAM" id="Coils"/>
    </source>
</evidence>
<dbReference type="InterPro" id="IPR018634">
    <property type="entry name" value="ChrB_C"/>
</dbReference>
<gene>
    <name evidence="5" type="ORF">AHTJR_04335</name>
    <name evidence="4" type="ORF">GPS52_11245</name>
</gene>
<dbReference type="Pfam" id="PF20229">
    <property type="entry name" value="ChrB_N"/>
    <property type="match status" value="1"/>
</dbReference>
<dbReference type="InterPro" id="IPR046858">
    <property type="entry name" value="ChrB_N"/>
</dbReference>
<accession>A0A4P7B277</accession>
<evidence type="ECO:0000313" key="4">
    <source>
        <dbReference type="EMBL" id="NAR74065.1"/>
    </source>
</evidence>
<proteinExistence type="predicted"/>
<feature type="coiled-coil region" evidence="1">
    <location>
        <begin position="85"/>
        <end position="124"/>
    </location>
</feature>
<dbReference type="Proteomes" id="UP000294395">
    <property type="component" value="Chromosome"/>
</dbReference>
<organism evidence="5 6">
    <name type="scientific">Acinetobacter haemolyticus</name>
    <dbReference type="NCBI Taxonomy" id="29430"/>
    <lineage>
        <taxon>Bacteria</taxon>
        <taxon>Pseudomonadati</taxon>
        <taxon>Pseudomonadota</taxon>
        <taxon>Gammaproteobacteria</taxon>
        <taxon>Moraxellales</taxon>
        <taxon>Moraxellaceae</taxon>
        <taxon>Acinetobacter</taxon>
    </lineage>
</organism>
<evidence type="ECO:0000313" key="7">
    <source>
        <dbReference type="Proteomes" id="UP000451048"/>
    </source>
</evidence>
<evidence type="ECO:0000259" key="3">
    <source>
        <dbReference type="Pfam" id="PF20229"/>
    </source>
</evidence>
<reference evidence="4 7" key="2">
    <citation type="submission" date="2019-12" db="EMBL/GenBank/DDBJ databases">
        <title>Acinetobacter haemolyticus comparative genomics.</title>
        <authorList>
            <person name="Castro-Jaimes S."/>
            <person name="Bello-Lopez E."/>
            <person name="Velazquez-Acosta C."/>
            <person name="Volkow-Fernandez P."/>
            <person name="Lozano-Zarain P."/>
            <person name="Castillo Ramirez S."/>
            <person name="Cevallos M.A."/>
        </authorList>
    </citation>
    <scope>NUCLEOTIDE SEQUENCE [LARGE SCALE GENOMIC DNA]</scope>
    <source>
        <strain evidence="4 7">AN10</strain>
    </source>
</reference>
<dbReference type="AlphaFoldDB" id="A0A4P7B277"/>